<dbReference type="InterPro" id="IPR004422">
    <property type="entry name" value="RFAP_synthase"/>
</dbReference>
<comment type="caution">
    <text evidence="1">The sequence shown here is derived from an EMBL/GenBank/DDBJ whole genome shotgun (WGS) entry which is preliminary data.</text>
</comment>
<dbReference type="SUPFAM" id="SSF54211">
    <property type="entry name" value="Ribosomal protein S5 domain 2-like"/>
    <property type="match status" value="1"/>
</dbReference>
<dbReference type="Proteomes" id="UP000035444">
    <property type="component" value="Unassembled WGS sequence"/>
</dbReference>
<dbReference type="OrthoDB" id="1492801at2"/>
<reference evidence="1 2" key="1">
    <citation type="submission" date="2015-03" db="EMBL/GenBank/DDBJ databases">
        <title>Genome Sequence of Kiloniella spongiae MEBiC09566, isolated from a marine sponge.</title>
        <authorList>
            <person name="Shao Z."/>
            <person name="Wang L."/>
            <person name="Li X."/>
        </authorList>
    </citation>
    <scope>NUCLEOTIDE SEQUENCE [LARGE SCALE GENOMIC DNA]</scope>
    <source>
        <strain evidence="1 2">MEBiC09566</strain>
    </source>
</reference>
<organism evidence="1 2">
    <name type="scientific">Kiloniella spongiae</name>
    <dbReference type="NCBI Taxonomy" id="1489064"/>
    <lineage>
        <taxon>Bacteria</taxon>
        <taxon>Pseudomonadati</taxon>
        <taxon>Pseudomonadota</taxon>
        <taxon>Alphaproteobacteria</taxon>
        <taxon>Rhodospirillales</taxon>
        <taxon>Kiloniellaceae</taxon>
        <taxon>Kiloniella</taxon>
    </lineage>
</organism>
<dbReference type="STRING" id="1489064.WH96_01155"/>
<name>A0A0H2MN12_9PROT</name>
<proteinExistence type="predicted"/>
<accession>A0A0H2MN12</accession>
<gene>
    <name evidence="1" type="ORF">WH96_01155</name>
</gene>
<dbReference type="AlphaFoldDB" id="A0A0H2MN12"/>
<evidence type="ECO:0000313" key="1">
    <source>
        <dbReference type="EMBL" id="KLN62172.1"/>
    </source>
</evidence>
<dbReference type="InterPro" id="IPR020568">
    <property type="entry name" value="Ribosomal_Su5_D2-typ_SF"/>
</dbReference>
<dbReference type="PIRSF" id="PIRSF004884">
    <property type="entry name" value="Sugar_kin_arch"/>
    <property type="match status" value="1"/>
</dbReference>
<sequence length="324" mass="35599">MKIIAPSRVHVSLIDLGDATQRKYGGIGFALNSPCTEVEISHRRDGISFQGFEYLDNFQKQDLNTLVEKFAIDQQLAGFNIKFCSAPVPHSGFGSFTSLALCIGLLINKFFSLNLEIEELQKLTGRGGTSGVGIHSFFSGGVVVDAGQKRTTDSTFSPSSFSKKALPSLKVQTILAPSSWRVALLIPAQGECIYGEYEKNFFEKNTPIPKGDVLDVMASVYHGLIPAIINRDIDTFKEALTTISTTGFKRREIVNQPNQVGLLIKKLNQIDGVASGMSSMGPLIYAIFEEENWDAFECINKIASSQDLNFFQVVEFNNDGFKIA</sequence>
<dbReference type="RefSeq" id="WP_047762297.1">
    <property type="nucleotide sequence ID" value="NZ_LAQL01000002.1"/>
</dbReference>
<keyword evidence="2" id="KW-1185">Reference proteome</keyword>
<dbReference type="NCBIfam" id="TIGR00144">
    <property type="entry name" value="beta_RFAP_syn"/>
    <property type="match status" value="1"/>
</dbReference>
<evidence type="ECO:0000313" key="2">
    <source>
        <dbReference type="Proteomes" id="UP000035444"/>
    </source>
</evidence>
<protein>
    <recommendedName>
        <fullName evidence="3">Beta-ribofuranosylaminobenzene 5'-phosphate synthase</fullName>
    </recommendedName>
</protein>
<dbReference type="EMBL" id="LAQL01000002">
    <property type="protein sequence ID" value="KLN62172.1"/>
    <property type="molecule type" value="Genomic_DNA"/>
</dbReference>
<evidence type="ECO:0008006" key="3">
    <source>
        <dbReference type="Google" id="ProtNLM"/>
    </source>
</evidence>